<evidence type="ECO:0000256" key="4">
    <source>
        <dbReference type="SAM" id="MobiDB-lite"/>
    </source>
</evidence>
<dbReference type="PROSITE" id="PS50994">
    <property type="entry name" value="INTEGRASE"/>
    <property type="match status" value="1"/>
</dbReference>
<evidence type="ECO:0000256" key="2">
    <source>
        <dbReference type="ARBA" id="ARBA00022801"/>
    </source>
</evidence>
<keyword evidence="2" id="KW-0378">Hydrolase</keyword>
<dbReference type="InterPro" id="IPR025724">
    <property type="entry name" value="GAG-pre-integrase_dom"/>
</dbReference>
<feature type="compositionally biased region" description="Low complexity" evidence="4">
    <location>
        <begin position="1340"/>
        <end position="1365"/>
    </location>
</feature>
<feature type="compositionally biased region" description="Basic and acidic residues" evidence="4">
    <location>
        <begin position="757"/>
        <end position="774"/>
    </location>
</feature>
<dbReference type="InterPro" id="IPR039537">
    <property type="entry name" value="Retrotran_Ty1/copia-like"/>
</dbReference>
<proteinExistence type="predicted"/>
<dbReference type="InterPro" id="IPR036875">
    <property type="entry name" value="Znf_CCHC_sf"/>
</dbReference>
<feature type="compositionally biased region" description="Polar residues" evidence="4">
    <location>
        <begin position="777"/>
        <end position="788"/>
    </location>
</feature>
<dbReference type="SUPFAM" id="SSF53098">
    <property type="entry name" value="Ribonuclease H-like"/>
    <property type="match status" value="1"/>
</dbReference>
<dbReference type="Gene3D" id="3.30.420.10">
    <property type="entry name" value="Ribonuclease H-like superfamily/Ribonuclease H"/>
    <property type="match status" value="1"/>
</dbReference>
<dbReference type="PANTHER" id="PTHR42648:SF32">
    <property type="entry name" value="RIBONUCLEASE H-LIKE DOMAIN, GAG-PRE-INTEGRASE DOMAIN PROTEIN-RELATED"/>
    <property type="match status" value="1"/>
</dbReference>
<feature type="region of interest" description="Disordered" evidence="4">
    <location>
        <begin position="1294"/>
        <end position="1367"/>
    </location>
</feature>
<feature type="region of interest" description="Disordered" evidence="4">
    <location>
        <begin position="748"/>
        <end position="801"/>
    </location>
</feature>
<evidence type="ECO:0000256" key="3">
    <source>
        <dbReference type="PROSITE-ProRule" id="PRU00047"/>
    </source>
</evidence>
<dbReference type="GO" id="GO:0015074">
    <property type="term" value="P:DNA integration"/>
    <property type="evidence" value="ECO:0007669"/>
    <property type="project" value="InterPro"/>
</dbReference>
<keyword evidence="3" id="KW-0863">Zinc-finger</keyword>
<feature type="compositionally biased region" description="Acidic residues" evidence="4">
    <location>
        <begin position="1296"/>
        <end position="1314"/>
    </location>
</feature>
<dbReference type="GO" id="GO:0016787">
    <property type="term" value="F:hydrolase activity"/>
    <property type="evidence" value="ECO:0007669"/>
    <property type="project" value="UniProtKB-KW"/>
</dbReference>
<dbReference type="GO" id="GO:0003676">
    <property type="term" value="F:nucleic acid binding"/>
    <property type="evidence" value="ECO:0007669"/>
    <property type="project" value="InterPro"/>
</dbReference>
<comment type="caution">
    <text evidence="7">The sequence shown here is derived from an EMBL/GenBank/DDBJ whole genome shotgun (WGS) entry which is preliminary data.</text>
</comment>
<dbReference type="Pfam" id="PF13976">
    <property type="entry name" value="gag_pre-integrs"/>
    <property type="match status" value="1"/>
</dbReference>
<gene>
    <name evidence="7" type="ORF">Tci_007620</name>
</gene>
<feature type="domain" description="Integrase catalytic" evidence="6">
    <location>
        <begin position="564"/>
        <end position="702"/>
    </location>
</feature>
<feature type="region of interest" description="Disordered" evidence="4">
    <location>
        <begin position="322"/>
        <end position="349"/>
    </location>
</feature>
<feature type="compositionally biased region" description="Basic and acidic residues" evidence="4">
    <location>
        <begin position="1491"/>
        <end position="1500"/>
    </location>
</feature>
<evidence type="ECO:0000313" key="7">
    <source>
        <dbReference type="EMBL" id="GEU35642.1"/>
    </source>
</evidence>
<dbReference type="SUPFAM" id="SSF57756">
    <property type="entry name" value="Retrovirus zinc finger-like domains"/>
    <property type="match status" value="1"/>
</dbReference>
<name>A0A6L2JG39_TANCI</name>
<dbReference type="Pfam" id="PF14223">
    <property type="entry name" value="Retrotran_gag_2"/>
    <property type="match status" value="1"/>
</dbReference>
<dbReference type="InterPro" id="IPR001878">
    <property type="entry name" value="Znf_CCHC"/>
</dbReference>
<accession>A0A6L2JG39</accession>
<organism evidence="7">
    <name type="scientific">Tanacetum cinerariifolium</name>
    <name type="common">Dalmatian daisy</name>
    <name type="synonym">Chrysanthemum cinerariifolium</name>
    <dbReference type="NCBI Taxonomy" id="118510"/>
    <lineage>
        <taxon>Eukaryota</taxon>
        <taxon>Viridiplantae</taxon>
        <taxon>Streptophyta</taxon>
        <taxon>Embryophyta</taxon>
        <taxon>Tracheophyta</taxon>
        <taxon>Spermatophyta</taxon>
        <taxon>Magnoliopsida</taxon>
        <taxon>eudicotyledons</taxon>
        <taxon>Gunneridae</taxon>
        <taxon>Pentapetalae</taxon>
        <taxon>asterids</taxon>
        <taxon>campanulids</taxon>
        <taxon>Asterales</taxon>
        <taxon>Asteraceae</taxon>
        <taxon>Asteroideae</taxon>
        <taxon>Anthemideae</taxon>
        <taxon>Anthemidinae</taxon>
        <taxon>Tanacetum</taxon>
    </lineage>
</organism>
<evidence type="ECO:0000259" key="5">
    <source>
        <dbReference type="PROSITE" id="PS50158"/>
    </source>
</evidence>
<dbReference type="InterPro" id="IPR036397">
    <property type="entry name" value="RNaseH_sf"/>
</dbReference>
<feature type="compositionally biased region" description="Low complexity" evidence="4">
    <location>
        <begin position="411"/>
        <end position="422"/>
    </location>
</feature>
<keyword evidence="1" id="KW-0479">Metal-binding</keyword>
<dbReference type="GO" id="GO:0008270">
    <property type="term" value="F:zinc ion binding"/>
    <property type="evidence" value="ECO:0007669"/>
    <property type="project" value="UniProtKB-KW"/>
</dbReference>
<dbReference type="InterPro" id="IPR012337">
    <property type="entry name" value="RNaseH-like_sf"/>
</dbReference>
<dbReference type="PROSITE" id="PS50158">
    <property type="entry name" value="ZF_CCHC"/>
    <property type="match status" value="1"/>
</dbReference>
<sequence>MDSLNYSLWEVIIDRDSPAPTIVIDGVVRPVTILSTDQKLAKRNELKARGTLFMALPDKHQLKFNSHKDAKTLMQAIEKRFGGNTETKKVQKTLLKQQFENFTGSSSMNLDQIHDRLQKLVSQLKIHKVSLYQEDVNLKCLRSLPSKWKTHTLIWRNKADLEEHSLDDLFIISAATSVSAVCAQLPMSFHLNIDSLSNAVIFSFFASQSTSPQLDNEDLKQIDVDDLKEMDLRWQMAMLTMRARRFLQKIGRNLGDNRVTTIGFDMSKVECYNCYRKGHFAWECRSPNEKRWIVAAEPQRRHSYQAEEEPANFALMAITSSSSSSDNEPVEAPILAATPKPTSPKTNCSGKRKNGKTCFVCRMLTKSKAVFVTSVRPVSAVVPKIMVTRPRHAHSLNTRSISTIRRHKTRSQSSKTNNSSSKVTAAKAQVVSAAKEKKEKWGNPQYALKDKGVINSGYSRHMTGNMSYLSDFQELNSRYVAFGGNPKGGKISGKGKIKKQETIDESNLWHRRLGHVNFKIINKLVKDNLVRGLPTKVFENNNTYLACKKGKQQRASCKTKPVSFVNQPFFRLHMDLFGATFIKSLNKKNYCLVITDDYSRFTWMFFLATKDETSPILKTFITGLESQLSLKVKVIRSENETEFKNFDLNQFCELKGIKREFSVPRTPQQNGIAERKNRTLIEAARTMLADSLLHIPFWAEAVNTACYENLHVNFLEDNLNITGFQEEFDVGKAGEEANQQYMLFPVWSTGSSNPQNKEGDAVFDEKEHDAEKPESAFNLSPSSSTLSGEQDDMNKKKDKGKSHVKYFIGNRDLNADFEDYSKDSSNNVSAVGPIVPTAGQDYSNRTNLFSSAGPSNPNTSPTHGKYLLKDASQPLKMLEMEDIAYSDNNNVDAEADFINLETYIIVSPIPVTRTHKDHPVSQIIGDLSSTTQIRIRNKARLVAQEHTQEEGIDYEEVFAQVERIEAIRLFLAYASLMGLMVYQMDVKSAFLYGTIKEKVYVCQPPGFEDPDHPDKVYKVVKALYGLHRLLELDLQVKQKNDGIFISQDKFVAKILKKFRLTEGKSASTPIDTEKPLLKDPDGEDIDVHIYRKQTVVATSSTEGEYVAGASCCAQVLWIHNQMLDYGIGVTAVGINVSAIGKSDASEGFNQIIDFLNRSYIEYALTVNPTIYVSYIKQFWNTVAIKQSNDVTRLQALVNKKKVVVTEAAIRDALHLDDTEGVDYLPNEEIFTLLARMGYEKPSTKLTFYKAFFSSYLVRNVDSSSKFYMYPRRVGKGCSGVETPLFEGMLVAREPEEQGDAEEQSIDDNAAEEPDTTVSKDDFENLSIPSPTPPTPPPQQPQDIPSTSQAQSSLPQPQSPTSAQPQGVDFPMSLLQEALDTCIALTRRVEHLEHDKGRIIDELDKDKGAVLMTEKEEKETEEIKDITMLSMQEDEPEIQEAVEVVTTAKLITKVVAAVSKTVNVAAVVPVATITPAPAKVVVPSTRRRRGVVIRDPKEESSAKTPTKTKSKDKGKCIMVEEPKPMKKKQEVELDKAYARKLHEELNQDINWEVAINHNTAGFKLDYFKGMSYDDIRPILESKFNANMEFLLKSKEQIEEEANRAIKSINDTPAQKIVPDEDDDIYTEATPLDRKVPVVNYQIVHFNNKPHFKIIRVDGTHQLYVSFITLLKNFDREDLESLWSLVKERFFASKPNNFSDDYLLTTLRAMFGRPDGQDLIWKNQRSVHGQARVKSWKLLESCGVHIITFTTNHMILLVERRYPLLRFTLDQMLNTVRLQVEE</sequence>
<feature type="region of interest" description="Disordered" evidence="4">
    <location>
        <begin position="1486"/>
        <end position="1512"/>
    </location>
</feature>
<feature type="domain" description="CCHC-type" evidence="5">
    <location>
        <begin position="271"/>
        <end position="286"/>
    </location>
</feature>
<evidence type="ECO:0000259" key="6">
    <source>
        <dbReference type="PROSITE" id="PS50994"/>
    </source>
</evidence>
<reference evidence="7" key="1">
    <citation type="journal article" date="2019" name="Sci. Rep.">
        <title>Draft genome of Tanacetum cinerariifolium, the natural source of mosquito coil.</title>
        <authorList>
            <person name="Yamashiro T."/>
            <person name="Shiraishi A."/>
            <person name="Satake H."/>
            <person name="Nakayama K."/>
        </authorList>
    </citation>
    <scope>NUCLEOTIDE SEQUENCE</scope>
</reference>
<dbReference type="Pfam" id="PF07727">
    <property type="entry name" value="RVT_2"/>
    <property type="match status" value="1"/>
</dbReference>
<dbReference type="InterPro" id="IPR001584">
    <property type="entry name" value="Integrase_cat-core"/>
</dbReference>
<evidence type="ECO:0000256" key="1">
    <source>
        <dbReference type="ARBA" id="ARBA00022723"/>
    </source>
</evidence>
<dbReference type="InterPro" id="IPR013103">
    <property type="entry name" value="RVT_2"/>
</dbReference>
<protein>
    <submittedName>
        <fullName evidence="7">Putative ribonuclease H-like domain-containing protein</fullName>
    </submittedName>
</protein>
<feature type="region of interest" description="Disordered" evidence="4">
    <location>
        <begin position="405"/>
        <end position="426"/>
    </location>
</feature>
<keyword evidence="3" id="KW-0862">Zinc</keyword>
<dbReference type="EMBL" id="BKCJ010000714">
    <property type="protein sequence ID" value="GEU35642.1"/>
    <property type="molecule type" value="Genomic_DNA"/>
</dbReference>
<feature type="compositionally biased region" description="Pro residues" evidence="4">
    <location>
        <begin position="1329"/>
        <end position="1339"/>
    </location>
</feature>
<dbReference type="Pfam" id="PF00665">
    <property type="entry name" value="rve"/>
    <property type="match status" value="1"/>
</dbReference>
<dbReference type="PANTHER" id="PTHR42648">
    <property type="entry name" value="TRANSPOSASE, PUTATIVE-RELATED"/>
    <property type="match status" value="1"/>
</dbReference>